<gene>
    <name evidence="1" type="ORF">CY34DRAFT_806589</name>
</gene>
<protein>
    <submittedName>
        <fullName evidence="1">Uncharacterized protein</fullName>
    </submittedName>
</protein>
<name>A0A0D0ASK9_9AGAM</name>
<accession>A0A0D0ASK9</accession>
<organism evidence="1 2">
    <name type="scientific">Suillus luteus UH-Slu-Lm8-n1</name>
    <dbReference type="NCBI Taxonomy" id="930992"/>
    <lineage>
        <taxon>Eukaryota</taxon>
        <taxon>Fungi</taxon>
        <taxon>Dikarya</taxon>
        <taxon>Basidiomycota</taxon>
        <taxon>Agaricomycotina</taxon>
        <taxon>Agaricomycetes</taxon>
        <taxon>Agaricomycetidae</taxon>
        <taxon>Boletales</taxon>
        <taxon>Suillineae</taxon>
        <taxon>Suillaceae</taxon>
        <taxon>Suillus</taxon>
    </lineage>
</organism>
<dbReference type="EMBL" id="KN835283">
    <property type="protein sequence ID" value="KIK40989.1"/>
    <property type="molecule type" value="Genomic_DNA"/>
</dbReference>
<evidence type="ECO:0000313" key="2">
    <source>
        <dbReference type="Proteomes" id="UP000054485"/>
    </source>
</evidence>
<keyword evidence="2" id="KW-1185">Reference proteome</keyword>
<dbReference type="HOGENOM" id="CLU_2456256_0_0_1"/>
<reference evidence="2" key="2">
    <citation type="submission" date="2015-01" db="EMBL/GenBank/DDBJ databases">
        <title>Evolutionary Origins and Diversification of the Mycorrhizal Mutualists.</title>
        <authorList>
            <consortium name="DOE Joint Genome Institute"/>
            <consortium name="Mycorrhizal Genomics Consortium"/>
            <person name="Kohler A."/>
            <person name="Kuo A."/>
            <person name="Nagy L.G."/>
            <person name="Floudas D."/>
            <person name="Copeland A."/>
            <person name="Barry K.W."/>
            <person name="Cichocki N."/>
            <person name="Veneault-Fourrey C."/>
            <person name="LaButti K."/>
            <person name="Lindquist E.A."/>
            <person name="Lipzen A."/>
            <person name="Lundell T."/>
            <person name="Morin E."/>
            <person name="Murat C."/>
            <person name="Riley R."/>
            <person name="Ohm R."/>
            <person name="Sun H."/>
            <person name="Tunlid A."/>
            <person name="Henrissat B."/>
            <person name="Grigoriev I.V."/>
            <person name="Hibbett D.S."/>
            <person name="Martin F."/>
        </authorList>
    </citation>
    <scope>NUCLEOTIDE SEQUENCE [LARGE SCALE GENOMIC DNA]</scope>
    <source>
        <strain evidence="2">UH-Slu-Lm8-n1</strain>
    </source>
</reference>
<dbReference type="InParanoid" id="A0A0D0ASK9"/>
<reference evidence="1 2" key="1">
    <citation type="submission" date="2014-04" db="EMBL/GenBank/DDBJ databases">
        <authorList>
            <consortium name="DOE Joint Genome Institute"/>
            <person name="Kuo A."/>
            <person name="Ruytinx J."/>
            <person name="Rineau F."/>
            <person name="Colpaert J."/>
            <person name="Kohler A."/>
            <person name="Nagy L.G."/>
            <person name="Floudas D."/>
            <person name="Copeland A."/>
            <person name="Barry K.W."/>
            <person name="Cichocki N."/>
            <person name="Veneault-Fourrey C."/>
            <person name="LaButti K."/>
            <person name="Lindquist E.A."/>
            <person name="Lipzen A."/>
            <person name="Lundell T."/>
            <person name="Morin E."/>
            <person name="Murat C."/>
            <person name="Sun H."/>
            <person name="Tunlid A."/>
            <person name="Henrissat B."/>
            <person name="Grigoriev I.V."/>
            <person name="Hibbett D.S."/>
            <person name="Martin F."/>
            <person name="Nordberg H.P."/>
            <person name="Cantor M.N."/>
            <person name="Hua S.X."/>
        </authorList>
    </citation>
    <scope>NUCLEOTIDE SEQUENCE [LARGE SCALE GENOMIC DNA]</scope>
    <source>
        <strain evidence="1 2">UH-Slu-Lm8-n1</strain>
    </source>
</reference>
<dbReference type="Proteomes" id="UP000054485">
    <property type="component" value="Unassembled WGS sequence"/>
</dbReference>
<sequence>MSASRKFRIPKAVGEMVHLWIQRGTSQIELQDSNNNLHYVEDGVDGESSPLPLAGVNGSFAQISAGGIVYREGRVVNRFWLCTTSMTGR</sequence>
<dbReference type="AlphaFoldDB" id="A0A0D0ASK9"/>
<evidence type="ECO:0000313" key="1">
    <source>
        <dbReference type="EMBL" id="KIK40989.1"/>
    </source>
</evidence>
<proteinExistence type="predicted"/>